<organism evidence="1">
    <name type="scientific">uncultured Caudovirales phage</name>
    <dbReference type="NCBI Taxonomy" id="2100421"/>
    <lineage>
        <taxon>Viruses</taxon>
        <taxon>Duplodnaviria</taxon>
        <taxon>Heunggongvirae</taxon>
        <taxon>Uroviricota</taxon>
        <taxon>Caudoviricetes</taxon>
        <taxon>Peduoviridae</taxon>
        <taxon>Maltschvirus</taxon>
        <taxon>Maltschvirus maltsch</taxon>
    </lineage>
</organism>
<gene>
    <name evidence="1" type="ORF">UFOVP500_55</name>
</gene>
<evidence type="ECO:0000313" key="1">
    <source>
        <dbReference type="EMBL" id="CAB4146702.1"/>
    </source>
</evidence>
<dbReference type="Pfam" id="PF13481">
    <property type="entry name" value="AAA_25"/>
    <property type="match status" value="1"/>
</dbReference>
<dbReference type="InterPro" id="IPR027417">
    <property type="entry name" value="P-loop_NTPase"/>
</dbReference>
<dbReference type="EMBL" id="LR796466">
    <property type="protein sequence ID" value="CAB4146702.1"/>
    <property type="molecule type" value="Genomic_DNA"/>
</dbReference>
<reference evidence="1" key="1">
    <citation type="submission" date="2020-04" db="EMBL/GenBank/DDBJ databases">
        <authorList>
            <person name="Chiriac C."/>
            <person name="Salcher M."/>
            <person name="Ghai R."/>
            <person name="Kavagutti S V."/>
        </authorList>
    </citation>
    <scope>NUCLEOTIDE SEQUENCE</scope>
</reference>
<proteinExistence type="predicted"/>
<sequence length="754" mass="83407">MSQHIADDTVIDTSPMLLAFATGGRSDTTLIVKEYTWPMLCNLAKKPRIGEKDGSYLIRGGKLSKEKRADEHLLEGELIVLDGDSQFDPNTGEIVEGAPPLPDVAKALDTLGITFCSHTSHSSKPEQGFWKYRILIPAKLKNQSELVDCVDFVLDQLRGFGIYLTDVPEAKRWSQPWYLPRVRDEASLEHFVSLRSDCLPFDVRMAVEWADGRRQAVAAVEAEKAPVERTQPSGDNKIRAFNDAQSREDVRATLERAGYRFSYYDKSHDVLRFMRPNSTTKTAGVVLFKGSQGHWCAYSHHGHADPLSGKVSDPFGLIAELEHRGDKKAAYRALFPMQKEPSIAERIAERRQQGPVLQEPEIQALAASPEPVDEDTTSPPEMFFSTSPLQEKPKRKLELIPSWELKDVAVRWLIKDIMPAESFMALYGRPGSYKSFVALYLSCCIAMGSEAFGKDAVQGSVVYIAGEGGAGLKRRWDALRIHHEIEDDAPVYFIKAQLNLRSTLEDAEAVIAAIRELGVVPSLIVVDTFARAFAGGEENSAKDVGEAVSVLGYLQEQMRCGVLIVHHAGKDESRGMRGSSALLGAVDLELECKKISSETSSERVGQLTITKQKDGEDGVLLGYKMIVVPLSNIDPDATSLALEPVDNDTVAKIALKKERRETHNEVGERVLEQAIKEAGKVIEGKGDGIPAGVKCVTESIWKQYFRSVKSDLDGKALEIGWARVKEHTRENKIAGNCGEYYWLLSAVPQPSPEQ</sequence>
<protein>
    <submittedName>
        <fullName evidence="1">AAA domain containing protein</fullName>
    </submittedName>
</protein>
<dbReference type="SUPFAM" id="SSF52540">
    <property type="entry name" value="P-loop containing nucleoside triphosphate hydrolases"/>
    <property type="match status" value="1"/>
</dbReference>
<dbReference type="Gene3D" id="3.40.50.300">
    <property type="entry name" value="P-loop containing nucleotide triphosphate hydrolases"/>
    <property type="match status" value="1"/>
</dbReference>
<name>A0A6J5MKC4_9CAUD</name>
<accession>A0A6J5MKC4</accession>